<dbReference type="PIRSF" id="PIRSF001529">
    <property type="entry name" value="Ser-tRNA-synth_IIa"/>
    <property type="match status" value="1"/>
</dbReference>
<feature type="site" description="Important for serine binding" evidence="8">
    <location>
        <position position="436"/>
    </location>
</feature>
<dbReference type="SUPFAM" id="SSF55681">
    <property type="entry name" value="Class II aaRS and biotin synthetases"/>
    <property type="match status" value="1"/>
</dbReference>
<keyword evidence="6" id="KW-0030">Aminoacyl-tRNA synthetase</keyword>
<feature type="binding site" evidence="8">
    <location>
        <position position="434"/>
    </location>
    <ligand>
        <name>L-serine</name>
        <dbReference type="ChEBI" id="CHEBI:33384"/>
    </ligand>
</feature>
<organism evidence="11 12">
    <name type="scientific">Brachionus plicatilis</name>
    <name type="common">Marine rotifer</name>
    <name type="synonym">Brachionus muelleri</name>
    <dbReference type="NCBI Taxonomy" id="10195"/>
    <lineage>
        <taxon>Eukaryota</taxon>
        <taxon>Metazoa</taxon>
        <taxon>Spiralia</taxon>
        <taxon>Gnathifera</taxon>
        <taxon>Rotifera</taxon>
        <taxon>Eurotatoria</taxon>
        <taxon>Monogononta</taxon>
        <taxon>Pseudotrocha</taxon>
        <taxon>Ploima</taxon>
        <taxon>Brachionidae</taxon>
        <taxon>Brachionus</taxon>
    </lineage>
</organism>
<evidence type="ECO:0000313" key="12">
    <source>
        <dbReference type="Proteomes" id="UP000276133"/>
    </source>
</evidence>
<keyword evidence="12" id="KW-1185">Reference proteome</keyword>
<evidence type="ECO:0000259" key="10">
    <source>
        <dbReference type="PROSITE" id="PS50862"/>
    </source>
</evidence>
<evidence type="ECO:0000256" key="9">
    <source>
        <dbReference type="PIRSR" id="PIRSR001529-2"/>
    </source>
</evidence>
<keyword evidence="5 9" id="KW-0067">ATP-binding</keyword>
<feature type="binding site" evidence="8">
    <location>
        <position position="331"/>
    </location>
    <ligand>
        <name>L-serine</name>
        <dbReference type="ChEBI" id="CHEBI:33384"/>
    </ligand>
</feature>
<dbReference type="GO" id="GO:0006434">
    <property type="term" value="P:seryl-tRNA aminoacylation"/>
    <property type="evidence" value="ECO:0007669"/>
    <property type="project" value="InterPro"/>
</dbReference>
<dbReference type="InterPro" id="IPR002314">
    <property type="entry name" value="aa-tRNA-synt_IIb"/>
</dbReference>
<evidence type="ECO:0000256" key="6">
    <source>
        <dbReference type="ARBA" id="ARBA00023146"/>
    </source>
</evidence>
<reference evidence="11 12" key="1">
    <citation type="journal article" date="2018" name="Sci. Rep.">
        <title>Genomic signatures of local adaptation to the degree of environmental predictability in rotifers.</title>
        <authorList>
            <person name="Franch-Gras L."/>
            <person name="Hahn C."/>
            <person name="Garcia-Roger E.M."/>
            <person name="Carmona M.J."/>
            <person name="Serra M."/>
            <person name="Gomez A."/>
        </authorList>
    </citation>
    <scope>NUCLEOTIDE SEQUENCE [LARGE SCALE GENOMIC DNA]</scope>
    <source>
        <strain evidence="11">HYR1</strain>
    </source>
</reference>
<feature type="binding site" evidence="9">
    <location>
        <begin position="397"/>
        <end position="400"/>
    </location>
    <ligand>
        <name>ATP</name>
        <dbReference type="ChEBI" id="CHEBI:30616"/>
    </ligand>
</feature>
<dbReference type="Proteomes" id="UP000276133">
    <property type="component" value="Unassembled WGS sequence"/>
</dbReference>
<evidence type="ECO:0000256" key="4">
    <source>
        <dbReference type="ARBA" id="ARBA00022741"/>
    </source>
</evidence>
<dbReference type="PROSITE" id="PS50862">
    <property type="entry name" value="AA_TRNA_LIGASE_II"/>
    <property type="match status" value="1"/>
</dbReference>
<proteinExistence type="inferred from homology"/>
<dbReference type="GO" id="GO:0004828">
    <property type="term" value="F:serine-tRNA ligase activity"/>
    <property type="evidence" value="ECO:0007669"/>
    <property type="project" value="UniProtKB-EC"/>
</dbReference>
<evidence type="ECO:0000256" key="1">
    <source>
        <dbReference type="ARBA" id="ARBA00010728"/>
    </source>
</evidence>
<evidence type="ECO:0000256" key="3">
    <source>
        <dbReference type="ARBA" id="ARBA00022598"/>
    </source>
</evidence>
<name>A0A3M7QBU2_BRAPC</name>
<evidence type="ECO:0000256" key="5">
    <source>
        <dbReference type="ARBA" id="ARBA00022840"/>
    </source>
</evidence>
<accession>A0A3M7QBU2</accession>
<dbReference type="Pfam" id="PF00587">
    <property type="entry name" value="tRNA-synt_2b"/>
    <property type="match status" value="1"/>
</dbReference>
<comment type="similarity">
    <text evidence="1">Belongs to the class-II aminoacyl-tRNA synthetase family. Type-1 seryl-tRNA synthetase subfamily.</text>
</comment>
<dbReference type="OrthoDB" id="10264585at2759"/>
<feature type="binding site" evidence="8">
    <location>
        <position position="309"/>
    </location>
    <ligand>
        <name>L-serine</name>
        <dbReference type="ChEBI" id="CHEBI:33384"/>
    </ligand>
</feature>
<sequence>MFKIFSIGIRNFSKCPLRCQVSKDHLHLIENNLKKIRIFDEIDLYPAGIDWKYVLNPANLSNIEDNIKKRKGNGDIIGLHRLNEDLKQTLKTGDQHEIEQIIEAMYHKAVLLPNFSDPSSPIGAEENAECVMKVGDAKNKSPTVDQIAKMYGWLREEQISLYSMQRSYILKKELADLETALVRYTLNYLNDQVNKNLKTKQKDYFRVKGFILVSVPDILHHSIIESCGFATKGERNQVYKLDFMNEYGKYCLSGTSEMSLAGLLKNKVFNEKELPLNSIENFESVTGLVLLRTQMGLITRLCAVSRCFRAEVSGSEREGKLYRLHEFTKVEMFVLTIGDLKVSSNMLEKIRAYQIELFSDLGIHFRVLNMPTHELGSPAFKKYDIEAWMPGNQFYGEISSTSNCTSYQSRRLHIKSSKDKTDLNQEQNYVHTLNGTACAVPRMLTTLIESNWDMENELVRIPSKLQCYMNGRTELKVPKDFRKAEPLRSFK</sequence>
<dbReference type="EC" id="6.1.1.11" evidence="2"/>
<feature type="domain" description="Aminoacyl-transfer RNA synthetases class-II family profile" evidence="10">
    <location>
        <begin position="202"/>
        <end position="462"/>
    </location>
</feature>
<dbReference type="EMBL" id="REGN01006653">
    <property type="protein sequence ID" value="RNA08709.1"/>
    <property type="molecule type" value="Genomic_DNA"/>
</dbReference>
<protein>
    <recommendedName>
        <fullName evidence="2">serine--tRNA ligase</fullName>
        <ecNumber evidence="2">6.1.1.11</ecNumber>
    </recommendedName>
    <alternativeName>
        <fullName evidence="7">Seryl-tRNA synthetase</fullName>
    </alternativeName>
</protein>
<comment type="caution">
    <text evidence="11">The sequence shown here is derived from an EMBL/GenBank/DDBJ whole genome shotgun (WGS) entry which is preliminary data.</text>
</comment>
<dbReference type="InterPro" id="IPR006195">
    <property type="entry name" value="aa-tRNA-synth_II"/>
</dbReference>
<dbReference type="PRINTS" id="PR00981">
    <property type="entry name" value="TRNASYNTHSER"/>
</dbReference>
<evidence type="ECO:0000256" key="7">
    <source>
        <dbReference type="ARBA" id="ARBA00031113"/>
    </source>
</evidence>
<dbReference type="Gene3D" id="3.30.930.10">
    <property type="entry name" value="Bira Bifunctional Protein, Domain 2"/>
    <property type="match status" value="1"/>
</dbReference>
<evidence type="ECO:0000313" key="11">
    <source>
        <dbReference type="EMBL" id="RNA08709.1"/>
    </source>
</evidence>
<keyword evidence="4" id="KW-0547">Nucleotide-binding</keyword>
<dbReference type="InterPro" id="IPR045864">
    <property type="entry name" value="aa-tRNA-synth_II/BPL/LPL"/>
</dbReference>
<keyword evidence="3 11" id="KW-0436">Ligase</keyword>
<dbReference type="PANTHER" id="PTHR11778">
    <property type="entry name" value="SERYL-TRNA SYNTHETASE"/>
    <property type="match status" value="1"/>
</dbReference>
<evidence type="ECO:0000256" key="2">
    <source>
        <dbReference type="ARBA" id="ARBA00012840"/>
    </source>
</evidence>
<dbReference type="InterPro" id="IPR002317">
    <property type="entry name" value="Ser-tRNA-ligase_type_1"/>
</dbReference>
<evidence type="ECO:0000256" key="8">
    <source>
        <dbReference type="PIRSR" id="PIRSR001529-1"/>
    </source>
</evidence>
<dbReference type="STRING" id="10195.A0A3M7QBU2"/>
<dbReference type="GO" id="GO:0005524">
    <property type="term" value="F:ATP binding"/>
    <property type="evidence" value="ECO:0007669"/>
    <property type="project" value="UniProtKB-KW"/>
</dbReference>
<dbReference type="AlphaFoldDB" id="A0A3M7QBU2"/>
<feature type="binding site" evidence="9">
    <location>
        <begin position="309"/>
        <end position="311"/>
    </location>
    <ligand>
        <name>ATP</name>
        <dbReference type="ChEBI" id="CHEBI:30616"/>
    </ligand>
</feature>
<gene>
    <name evidence="11" type="ORF">BpHYR1_003588</name>
</gene>
<feature type="binding site" evidence="8">
    <location>
        <position position="255"/>
    </location>
    <ligand>
        <name>L-serine</name>
        <dbReference type="ChEBI" id="CHEBI:33384"/>
    </ligand>
</feature>